<name>A0A0F0LTK6_9MICO</name>
<protein>
    <recommendedName>
        <fullName evidence="3">Polyketide cyclase / dehydrase and lipid transport</fullName>
    </recommendedName>
</protein>
<evidence type="ECO:0000313" key="2">
    <source>
        <dbReference type="Proteomes" id="UP000033740"/>
    </source>
</evidence>
<accession>A0A0F0LTK6</accession>
<sequence>MSFFVLERTIAAPLERVFALSLDVGVHVDSMAAHDERIADGVRAGRMAEGDTVTWDARHFGIRFRMTSLVFDVDEPHGFSDRQIRGPFAEFRHRHTFSSLPADTARGIHGTLMRDEIEFRSPFGPLGRIVDALVMRRHLIRLIEQRNDTLAAQAEQS</sequence>
<dbReference type="InterPro" id="IPR019587">
    <property type="entry name" value="Polyketide_cyclase/dehydratase"/>
</dbReference>
<evidence type="ECO:0000313" key="1">
    <source>
        <dbReference type="EMBL" id="KJL36473.1"/>
    </source>
</evidence>
<dbReference type="SUPFAM" id="SSF55961">
    <property type="entry name" value="Bet v1-like"/>
    <property type="match status" value="1"/>
</dbReference>
<dbReference type="Gene3D" id="3.30.530.20">
    <property type="match status" value="1"/>
</dbReference>
<dbReference type="EMBL" id="JYIX01000019">
    <property type="protein sequence ID" value="KJL36473.1"/>
    <property type="molecule type" value="Genomic_DNA"/>
</dbReference>
<dbReference type="CDD" id="cd07820">
    <property type="entry name" value="SRPBCC_3"/>
    <property type="match status" value="1"/>
</dbReference>
<proteinExistence type="predicted"/>
<dbReference type="AlphaFoldDB" id="A0A0F0LTK6"/>
<gene>
    <name evidence="1" type="ORF">RS86_00264</name>
</gene>
<dbReference type="RefSeq" id="WP_045270406.1">
    <property type="nucleotide sequence ID" value="NZ_JYIX01000019.1"/>
</dbReference>
<comment type="caution">
    <text evidence="1">The sequence shown here is derived from an EMBL/GenBank/DDBJ whole genome shotgun (WGS) entry which is preliminary data.</text>
</comment>
<dbReference type="STRING" id="582680.RS86_00264"/>
<dbReference type="Proteomes" id="UP000033740">
    <property type="component" value="Unassembled WGS sequence"/>
</dbReference>
<dbReference type="Pfam" id="PF10604">
    <property type="entry name" value="Polyketide_cyc2"/>
    <property type="match status" value="1"/>
</dbReference>
<evidence type="ECO:0008006" key="3">
    <source>
        <dbReference type="Google" id="ProtNLM"/>
    </source>
</evidence>
<keyword evidence="2" id="KW-1185">Reference proteome</keyword>
<reference evidence="1 2" key="1">
    <citation type="submission" date="2015-02" db="EMBL/GenBank/DDBJ databases">
        <title>Draft genome sequences of ten Microbacterium spp. with emphasis on heavy metal contaminated environments.</title>
        <authorList>
            <person name="Corretto E."/>
        </authorList>
    </citation>
    <scope>NUCLEOTIDE SEQUENCE [LARGE SCALE GENOMIC DNA]</scope>
    <source>
        <strain evidence="1 2">ARN176</strain>
    </source>
</reference>
<dbReference type="InterPro" id="IPR023393">
    <property type="entry name" value="START-like_dom_sf"/>
</dbReference>
<dbReference type="PATRIC" id="fig|582680.6.peg.272"/>
<organism evidence="1 2">
    <name type="scientific">Microbacterium azadirachtae</name>
    <dbReference type="NCBI Taxonomy" id="582680"/>
    <lineage>
        <taxon>Bacteria</taxon>
        <taxon>Bacillati</taxon>
        <taxon>Actinomycetota</taxon>
        <taxon>Actinomycetes</taxon>
        <taxon>Micrococcales</taxon>
        <taxon>Microbacteriaceae</taxon>
        <taxon>Microbacterium</taxon>
    </lineage>
</organism>